<accession>A0A1E5SKX4</accession>
<evidence type="ECO:0000313" key="3">
    <source>
        <dbReference type="Proteomes" id="UP000095552"/>
    </source>
</evidence>
<dbReference type="STRING" id="1563681.BFP71_09415"/>
<organism evidence="2 3">
    <name type="scientific">Roseivirga misakiensis</name>
    <dbReference type="NCBI Taxonomy" id="1563681"/>
    <lineage>
        <taxon>Bacteria</taxon>
        <taxon>Pseudomonadati</taxon>
        <taxon>Bacteroidota</taxon>
        <taxon>Cytophagia</taxon>
        <taxon>Cytophagales</taxon>
        <taxon>Roseivirgaceae</taxon>
        <taxon>Roseivirga</taxon>
    </lineage>
</organism>
<evidence type="ECO:0000313" key="2">
    <source>
        <dbReference type="EMBL" id="OEJ99772.1"/>
    </source>
</evidence>
<dbReference type="OrthoDB" id="979507at2"/>
<comment type="caution">
    <text evidence="2">The sequence shown here is derived from an EMBL/GenBank/DDBJ whole genome shotgun (WGS) entry which is preliminary data.</text>
</comment>
<protein>
    <recommendedName>
        <fullName evidence="1">Sulfatase-modifying factor enzyme-like domain-containing protein</fullName>
    </recommendedName>
</protein>
<proteinExistence type="predicted"/>
<feature type="domain" description="Sulfatase-modifying factor enzyme-like" evidence="1">
    <location>
        <begin position="63"/>
        <end position="228"/>
    </location>
</feature>
<dbReference type="Proteomes" id="UP000095552">
    <property type="component" value="Unassembled WGS sequence"/>
</dbReference>
<dbReference type="RefSeq" id="WP_069835234.1">
    <property type="nucleotide sequence ID" value="NZ_MDGQ01000005.1"/>
</dbReference>
<dbReference type="InterPro" id="IPR042095">
    <property type="entry name" value="SUMF_sf"/>
</dbReference>
<gene>
    <name evidence="2" type="ORF">BFP71_09415</name>
</gene>
<keyword evidence="3" id="KW-1185">Reference proteome</keyword>
<dbReference type="Gene3D" id="3.90.1580.10">
    <property type="entry name" value="paralog of FGE (formylglycine-generating enzyme)"/>
    <property type="match status" value="1"/>
</dbReference>
<reference evidence="2 3" key="1">
    <citation type="submission" date="2016-08" db="EMBL/GenBank/DDBJ databases">
        <title>Draft genome of Fabibacter sp. strain SK-8.</title>
        <authorList>
            <person name="Wong S.-K."/>
            <person name="Hamasaki K."/>
            <person name="Yoshizawa S."/>
        </authorList>
    </citation>
    <scope>NUCLEOTIDE SEQUENCE [LARGE SCALE GENOMIC DNA]</scope>
    <source>
        <strain evidence="2 3">SK-8</strain>
    </source>
</reference>
<dbReference type="SUPFAM" id="SSF56436">
    <property type="entry name" value="C-type lectin-like"/>
    <property type="match status" value="1"/>
</dbReference>
<dbReference type="AlphaFoldDB" id="A0A1E5SKX4"/>
<dbReference type="EMBL" id="MDGQ01000005">
    <property type="protein sequence ID" value="OEJ99772.1"/>
    <property type="molecule type" value="Genomic_DNA"/>
</dbReference>
<dbReference type="Pfam" id="PF03781">
    <property type="entry name" value="FGE-sulfatase"/>
    <property type="match status" value="1"/>
</dbReference>
<dbReference type="InterPro" id="IPR005532">
    <property type="entry name" value="SUMF_dom"/>
</dbReference>
<sequence>MKKLHFIIGLTLFLGVFIYNDAMGQQDLPSYNCAANTLPINQRICIGISETPAFMYKDFLAWVAEEKGMNSTEFKAAQPDYGTWTNLFPSIDKEKLEERFINSDQFALMPMVGISKAQAILYCEWRTEMFKVELAQMSKRERAAFPKKFEFRLPTANEWSRMRFLVQEKAMMKRLSKIANTNRKAFKFSKNRIMGKSELIKDIYADKDEKLGFYNLFSNVSEMTSTDGEAMGGSWFKKDEGKNFKMLTSYTGAQSWLGFRIIFEIIE</sequence>
<evidence type="ECO:0000259" key="1">
    <source>
        <dbReference type="Pfam" id="PF03781"/>
    </source>
</evidence>
<name>A0A1E5SKX4_9BACT</name>
<dbReference type="InterPro" id="IPR016187">
    <property type="entry name" value="CTDL_fold"/>
</dbReference>